<dbReference type="PROSITE" id="PS01066">
    <property type="entry name" value="UPP_SYNTHASE"/>
    <property type="match status" value="1"/>
</dbReference>
<comment type="similarity">
    <text evidence="4">Belongs to the UPP synthase family. Z-FPP synthase subfamily.</text>
</comment>
<comment type="caution">
    <text evidence="5">Lacks conserved residue(s) required for the propagation of feature annotation.</text>
</comment>
<organism evidence="6">
    <name type="scientific">Scrofimicrobium appendicitidis</name>
    <dbReference type="NCBI Taxonomy" id="3079930"/>
    <lineage>
        <taxon>Bacteria</taxon>
        <taxon>Bacillati</taxon>
        <taxon>Actinomycetota</taxon>
        <taxon>Actinomycetes</taxon>
        <taxon>Actinomycetales</taxon>
        <taxon>Actinomycetaceae</taxon>
        <taxon>Scrofimicrobium</taxon>
    </lineage>
</organism>
<feature type="binding site" evidence="5">
    <location>
        <position position="37"/>
    </location>
    <ligand>
        <name>substrate</name>
    </ligand>
</feature>
<proteinExistence type="inferred from homology"/>
<evidence type="ECO:0000256" key="3">
    <source>
        <dbReference type="ARBA" id="ARBA00022842"/>
    </source>
</evidence>
<evidence type="ECO:0000256" key="5">
    <source>
        <dbReference type="HAMAP-Rule" id="MF_01139"/>
    </source>
</evidence>
<reference evidence="6" key="1">
    <citation type="submission" date="2023-11" db="EMBL/GenBank/DDBJ databases">
        <title>Scrofimicrobium hongkongense sp. nov., isolated from a patient with peritonitis.</title>
        <authorList>
            <person name="Lao H.Y."/>
            <person name="Wong A.Y.P."/>
            <person name="Ng T.L."/>
            <person name="Wong R.Y.L."/>
            <person name="Yau M.C.Y."/>
            <person name="Lam J.Y.W."/>
            <person name="Siu G.K.H."/>
        </authorList>
    </citation>
    <scope>NUCLEOTIDE SEQUENCE</scope>
    <source>
        <strain evidence="6">R131</strain>
    </source>
</reference>
<keyword evidence="3 5" id="KW-0460">Magnesium</keyword>
<comment type="function">
    <text evidence="5">Catalyzes the condensation of isopentenyl diphosphate (IPP) with allylic pyrophosphates generating different type of terpenoids.</text>
</comment>
<name>A0AAU7V9Q8_9ACTO</name>
<accession>A0AAU7V9Q8</accession>
<gene>
    <name evidence="6" type="ORF">SAC06_02265</name>
</gene>
<dbReference type="GO" id="GO:0045547">
    <property type="term" value="F:ditrans,polycis-polyprenyl diphosphate synthase [(2E,6E)-farnesyl diphosphate specific] activity"/>
    <property type="evidence" value="ECO:0007669"/>
    <property type="project" value="TreeGrafter"/>
</dbReference>
<dbReference type="PANTHER" id="PTHR10291">
    <property type="entry name" value="DEHYDRODOLICHYL DIPHOSPHATE SYNTHASE FAMILY MEMBER"/>
    <property type="match status" value="1"/>
</dbReference>
<dbReference type="SUPFAM" id="SSF64005">
    <property type="entry name" value="Undecaprenyl diphosphate synthase"/>
    <property type="match status" value="1"/>
</dbReference>
<dbReference type="InterPro" id="IPR036424">
    <property type="entry name" value="UPP_synth-like_sf"/>
</dbReference>
<comment type="subunit">
    <text evidence="5">Homodimer.</text>
</comment>
<feature type="active site" description="Proton acceptor" evidence="5">
    <location>
        <position position="80"/>
    </location>
</feature>
<dbReference type="Pfam" id="PF01255">
    <property type="entry name" value="Prenyltransf"/>
    <property type="match status" value="1"/>
</dbReference>
<feature type="binding site" evidence="5">
    <location>
        <position position="32"/>
    </location>
    <ligand>
        <name>Mg(2+)</name>
        <dbReference type="ChEBI" id="CHEBI:18420"/>
    </ligand>
</feature>
<dbReference type="EC" id="2.5.1.-" evidence="5"/>
<protein>
    <recommendedName>
        <fullName evidence="5">Isoprenyl transferase</fullName>
        <ecNumber evidence="5">2.5.1.-</ecNumber>
    </recommendedName>
</protein>
<feature type="binding site" evidence="5">
    <location>
        <position position="220"/>
    </location>
    <ligand>
        <name>Mg(2+)</name>
        <dbReference type="ChEBI" id="CHEBI:18420"/>
    </ligand>
</feature>
<feature type="binding site" evidence="5">
    <location>
        <begin position="207"/>
        <end position="209"/>
    </location>
    <ligand>
        <name>substrate</name>
    </ligand>
</feature>
<dbReference type="InterPro" id="IPR001441">
    <property type="entry name" value="UPP_synth-like"/>
</dbReference>
<feature type="binding site" evidence="5">
    <location>
        <begin position="33"/>
        <end position="36"/>
    </location>
    <ligand>
        <name>substrate</name>
    </ligand>
</feature>
<keyword evidence="2 5" id="KW-0479">Metal-binding</keyword>
<feature type="binding site" evidence="5">
    <location>
        <position position="201"/>
    </location>
    <ligand>
        <name>substrate</name>
    </ligand>
</feature>
<dbReference type="NCBIfam" id="TIGR00055">
    <property type="entry name" value="uppS"/>
    <property type="match status" value="1"/>
</dbReference>
<comment type="cofactor">
    <cofactor evidence="5">
        <name>Mg(2+)</name>
        <dbReference type="ChEBI" id="CHEBI:18420"/>
    </cofactor>
    <text evidence="5">Binds 2 magnesium ions per subunit.</text>
</comment>
<dbReference type="CDD" id="cd00475">
    <property type="entry name" value="Cis_IPPS"/>
    <property type="match status" value="1"/>
</dbReference>
<dbReference type="HAMAP" id="MF_01139">
    <property type="entry name" value="ISPT"/>
    <property type="match status" value="1"/>
</dbReference>
<feature type="binding site" evidence="5">
    <location>
        <position position="49"/>
    </location>
    <ligand>
        <name>substrate</name>
    </ligand>
</feature>
<dbReference type="InterPro" id="IPR018520">
    <property type="entry name" value="UPP_synth-like_CS"/>
</dbReference>
<dbReference type="EMBL" id="CP138335">
    <property type="protein sequence ID" value="XBW08401.1"/>
    <property type="molecule type" value="Genomic_DNA"/>
</dbReference>
<dbReference type="GO" id="GO:0016094">
    <property type="term" value="P:polyprenol biosynthetic process"/>
    <property type="evidence" value="ECO:0007669"/>
    <property type="project" value="TreeGrafter"/>
</dbReference>
<dbReference type="NCBIfam" id="NF011403">
    <property type="entry name" value="PRK14828.1"/>
    <property type="match status" value="1"/>
</dbReference>
<dbReference type="KEGG" id="sapp:SAC06_02265"/>
<keyword evidence="1 5" id="KW-0808">Transferase</keyword>
<dbReference type="PANTHER" id="PTHR10291:SF43">
    <property type="entry name" value="DEHYDRODOLICHYL DIPHOSPHATE SYNTHASE COMPLEX SUBUNIT DHDDS"/>
    <property type="match status" value="1"/>
</dbReference>
<dbReference type="FunFam" id="3.40.1180.10:FF:000003">
    <property type="entry name" value="Isoprenyl transferase 2"/>
    <property type="match status" value="1"/>
</dbReference>
<evidence type="ECO:0000256" key="4">
    <source>
        <dbReference type="ARBA" id="ARBA00038453"/>
    </source>
</evidence>
<feature type="active site" evidence="5">
    <location>
        <position position="32"/>
    </location>
</feature>
<evidence type="ECO:0000256" key="2">
    <source>
        <dbReference type="ARBA" id="ARBA00022723"/>
    </source>
</evidence>
<dbReference type="Gene3D" id="3.40.1180.10">
    <property type="entry name" value="Decaprenyl diphosphate synthase-like"/>
    <property type="match status" value="1"/>
</dbReference>
<feature type="binding site" evidence="5">
    <location>
        <begin position="77"/>
        <end position="79"/>
    </location>
    <ligand>
        <name>substrate</name>
    </ligand>
</feature>
<dbReference type="RefSeq" id="WP_350258600.1">
    <property type="nucleotide sequence ID" value="NZ_CP138335.1"/>
</dbReference>
<dbReference type="GO" id="GO:0005886">
    <property type="term" value="C:plasma membrane"/>
    <property type="evidence" value="ECO:0007669"/>
    <property type="project" value="TreeGrafter"/>
</dbReference>
<feature type="binding site" evidence="5">
    <location>
        <position position="83"/>
    </location>
    <ligand>
        <name>substrate</name>
    </ligand>
</feature>
<dbReference type="GO" id="GO:0033850">
    <property type="term" value="F:Z-farnesyl diphosphate synthase activity"/>
    <property type="evidence" value="ECO:0007669"/>
    <property type="project" value="TreeGrafter"/>
</dbReference>
<sequence>MAVNLLYGVYERRLQRALRYAPIPRHIAVILDGNRRWARAVGSAPSVGHKAGADRIGEFLEWSEELGVEVVTLWMLSTDNLMRDEDELQQLLEIIIGSVQSLARRQRWRLSLVGDLDLLPADAAERLRQAVSTTEFLDTMQVNIAVSYGGRRELVDAVRELLVEAEADGKTLGQVAGELSDEDITAHLYTRGQPDPDLVIRTSGEQRLSGFMMWQAAHSEFYFCEAYWPDFRRVDFLRALRAYSQRERRRGR</sequence>
<dbReference type="GO" id="GO:0000287">
    <property type="term" value="F:magnesium ion binding"/>
    <property type="evidence" value="ECO:0007669"/>
    <property type="project" value="UniProtKB-UniRule"/>
</dbReference>
<evidence type="ECO:0000256" key="1">
    <source>
        <dbReference type="ARBA" id="ARBA00022679"/>
    </source>
</evidence>
<evidence type="ECO:0000313" key="6">
    <source>
        <dbReference type="EMBL" id="XBW08401.1"/>
    </source>
</evidence>
<dbReference type="AlphaFoldDB" id="A0AAU7V9Q8"/>